<keyword evidence="2" id="KW-1185">Reference proteome</keyword>
<evidence type="ECO:0000313" key="2">
    <source>
        <dbReference type="Proteomes" id="UP000029453"/>
    </source>
</evidence>
<dbReference type="Proteomes" id="UP000029453">
    <property type="component" value="Unassembled WGS sequence"/>
</dbReference>
<sequence length="62" mass="6929">MRSNQKEVGGKSPCLRNTNFNKAAHLDEIAKQAKVRIAEGMPLLDSEVRGNVRVRAPRKPMN</sequence>
<comment type="caution">
    <text evidence="1">The sequence shown here is derived from an EMBL/GenBank/DDBJ whole genome shotgun (WGS) entry which is preliminary data.</text>
</comment>
<reference evidence="1 2" key="1">
    <citation type="submission" date="2012-10" db="EMBL/GenBank/DDBJ databases">
        <title>Draft Genome Sequence of Paenibacillus popilliae ATCC 14706T.</title>
        <authorList>
            <person name="Iiyama K."/>
            <person name="Mori K."/>
            <person name="Mon H."/>
            <person name="Chieda Y."/>
            <person name="Lee J.M."/>
            <person name="Kusakabe T."/>
            <person name="Tashiro K."/>
            <person name="Asano S."/>
            <person name="Yasunaga-Aoki C."/>
            <person name="Shimizu S."/>
        </authorList>
    </citation>
    <scope>NUCLEOTIDE SEQUENCE [LARGE SCALE GENOMIC DNA]</scope>
    <source>
        <strain evidence="1 2">ATCC 14706</strain>
    </source>
</reference>
<protein>
    <submittedName>
        <fullName evidence="1">Uncharacterized protein</fullName>
    </submittedName>
</protein>
<proteinExistence type="predicted"/>
<evidence type="ECO:0000313" key="1">
    <source>
        <dbReference type="EMBL" id="GAC43102.1"/>
    </source>
</evidence>
<gene>
    <name evidence="1" type="ORF">PPOP_2469</name>
</gene>
<organism evidence="1 2">
    <name type="scientific">Paenibacillus popilliae ATCC 14706</name>
    <dbReference type="NCBI Taxonomy" id="1212764"/>
    <lineage>
        <taxon>Bacteria</taxon>
        <taxon>Bacillati</taxon>
        <taxon>Bacillota</taxon>
        <taxon>Bacilli</taxon>
        <taxon>Bacillales</taxon>
        <taxon>Paenibacillaceae</taxon>
        <taxon>Paenibacillus</taxon>
    </lineage>
</organism>
<dbReference type="AlphaFoldDB" id="M9LBA9"/>
<dbReference type="EMBL" id="BALG01000185">
    <property type="protein sequence ID" value="GAC43102.1"/>
    <property type="molecule type" value="Genomic_DNA"/>
</dbReference>
<accession>M9LBA9</accession>
<name>M9LBA9_PAEPP</name>